<protein>
    <submittedName>
        <fullName evidence="1">Uncharacterized protein</fullName>
    </submittedName>
</protein>
<sequence>MFVEGFGGGLPAEDLAGSVVEGVLDCEEFFKTPTGKVSSPGEVLAEQSVGVLVRGALPWRVRLGEEDLEAGVDRELCVG</sequence>
<dbReference type="EMBL" id="JADJZA010000001">
    <property type="protein sequence ID" value="MBK9296113.1"/>
    <property type="molecule type" value="Genomic_DNA"/>
</dbReference>
<organism evidence="1 2">
    <name type="scientific">Candidatus Neomicrothrix subdominans</name>
    <dbReference type="NCBI Taxonomy" id="2954438"/>
    <lineage>
        <taxon>Bacteria</taxon>
        <taxon>Bacillati</taxon>
        <taxon>Actinomycetota</taxon>
        <taxon>Acidimicrobiia</taxon>
        <taxon>Acidimicrobiales</taxon>
        <taxon>Microthrixaceae</taxon>
        <taxon>Candidatus Neomicrothrix</taxon>
    </lineage>
</organism>
<evidence type="ECO:0000313" key="2">
    <source>
        <dbReference type="Proteomes" id="UP000727993"/>
    </source>
</evidence>
<dbReference type="AlphaFoldDB" id="A0A936TCD3"/>
<accession>A0A936TCD3</accession>
<comment type="caution">
    <text evidence="1">The sequence shown here is derived from an EMBL/GenBank/DDBJ whole genome shotgun (WGS) entry which is preliminary data.</text>
</comment>
<gene>
    <name evidence="1" type="ORF">IPN02_04425</name>
</gene>
<evidence type="ECO:0000313" key="1">
    <source>
        <dbReference type="EMBL" id="MBK9296113.1"/>
    </source>
</evidence>
<dbReference type="Proteomes" id="UP000727993">
    <property type="component" value="Unassembled WGS sequence"/>
</dbReference>
<name>A0A936TCD3_9ACTN</name>
<proteinExistence type="predicted"/>
<reference evidence="1 2" key="1">
    <citation type="submission" date="2020-10" db="EMBL/GenBank/DDBJ databases">
        <title>Connecting structure to function with the recovery of over 1000 high-quality activated sludge metagenome-assembled genomes encoding full-length rRNA genes using long-read sequencing.</title>
        <authorList>
            <person name="Singleton C.M."/>
            <person name="Petriglieri F."/>
            <person name="Kristensen J.M."/>
            <person name="Kirkegaard R.H."/>
            <person name="Michaelsen T.Y."/>
            <person name="Andersen M.H."/>
            <person name="Karst S.M."/>
            <person name="Dueholm M.S."/>
            <person name="Nielsen P.H."/>
            <person name="Albertsen M."/>
        </authorList>
    </citation>
    <scope>NUCLEOTIDE SEQUENCE [LARGE SCALE GENOMIC DNA]</scope>
    <source>
        <strain evidence="1">Lyne_18-Q3-R50-59_MAXAC.006</strain>
    </source>
</reference>